<dbReference type="GO" id="GO:0015969">
    <property type="term" value="P:guanosine tetraphosphate metabolic process"/>
    <property type="evidence" value="ECO:0007669"/>
    <property type="project" value="InterPro"/>
</dbReference>
<protein>
    <recommendedName>
        <fullName evidence="6">TGS domain-containing protein</fullName>
    </recommendedName>
</protein>
<dbReference type="InterPro" id="IPR006674">
    <property type="entry name" value="HD_domain"/>
</dbReference>
<dbReference type="InterPro" id="IPR012676">
    <property type="entry name" value="TGS-like"/>
</dbReference>
<evidence type="ECO:0000256" key="1">
    <source>
        <dbReference type="ARBA" id="ARBA00007476"/>
    </source>
</evidence>
<dbReference type="PROSITE" id="PS51671">
    <property type="entry name" value="ACT"/>
    <property type="match status" value="1"/>
</dbReference>
<dbReference type="InterPro" id="IPR012675">
    <property type="entry name" value="Beta-grasp_dom_sf"/>
</dbReference>
<evidence type="ECO:0000259" key="2">
    <source>
        <dbReference type="PROSITE" id="PS51671"/>
    </source>
</evidence>
<dbReference type="Pfam" id="PF02824">
    <property type="entry name" value="TGS"/>
    <property type="match status" value="1"/>
</dbReference>
<sequence>MAITFFHKKTLISDLQKVLENYLTKDEIDLVKKAYKVAKIAHEGQYRQSGEPYIHHPLAVALILAELELDYYCIVAAILHDCIEDTIVTKEEISETFGEQIAHIVEGVSKLTNLEFTSNSQQQASNFQKLFFAMSKDMRVMVIKLADRLHNMRTIDSVSPERQIQKAKETAELHAPIARRLGLHGIRVELDDLCFQTIHPNRYGVLKRKIKNQYGNQKKMISTIKTEIENRLKSVGVNGDVEGRQKQPTSVYNKMKTKSLKFSEVLDMYAFRVIVEDNQQCYQALGILHSLYKPIPLKFKDYIATPKPNGYQSIHTVLLGPRKMFIEMQIRSKEMHFISEYGIAAHWHYKNTKKPSEKLARNWLGSLLDIQQNSDSSVDFLESTKADLFSNEVFIFTPAGKIIQLPLRSTVLDFAYAVHTNVGKRTQKATINGNPAELETELMSGQTVEIITSRLVKPSPKWLDIVTTSKAKFAIKAQLKENSKSELAKLGKHLVTDALNLHKIDISDISKERWKECLKELLCKTRKELFIKVGLSEIFVAVVVNKLIQGISETTINSITIQKTKGMAINFAHCCYPIPGDEVTGILTTSKGMVMHRSNCANMLHLKQKSPQWMEIDWDADDKELFEVSISCLVDNHSGTLATIANTLAELRVNIEHIVQRDKPQAKKSIDLIILVSNIVQLNNVLDKLSELPHIISTSRN</sequence>
<evidence type="ECO:0000259" key="4">
    <source>
        <dbReference type="PROSITE" id="PS51880"/>
    </source>
</evidence>
<evidence type="ECO:0000313" key="5">
    <source>
        <dbReference type="EMBL" id="SVA19129.1"/>
    </source>
</evidence>
<dbReference type="InterPro" id="IPR045865">
    <property type="entry name" value="ACT-like_dom_sf"/>
</dbReference>
<dbReference type="PANTHER" id="PTHR21262">
    <property type="entry name" value="GUANOSINE-3',5'-BIS DIPHOSPHATE 3'-PYROPHOSPHOHYDROLASE"/>
    <property type="match status" value="1"/>
</dbReference>
<dbReference type="GO" id="GO:0008893">
    <property type="term" value="F:guanosine-3',5'-bis(diphosphate) 3'-diphosphatase activity"/>
    <property type="evidence" value="ECO:0007669"/>
    <property type="project" value="TreeGrafter"/>
</dbReference>
<dbReference type="InterPro" id="IPR004811">
    <property type="entry name" value="RelA/Spo_fam"/>
</dbReference>
<dbReference type="GO" id="GO:0008728">
    <property type="term" value="F:GTP diphosphokinase activity"/>
    <property type="evidence" value="ECO:0007669"/>
    <property type="project" value="TreeGrafter"/>
</dbReference>
<evidence type="ECO:0000259" key="3">
    <source>
        <dbReference type="PROSITE" id="PS51831"/>
    </source>
</evidence>
<feature type="domain" description="ACT" evidence="2">
    <location>
        <begin position="629"/>
        <end position="701"/>
    </location>
</feature>
<dbReference type="Gene3D" id="3.10.20.30">
    <property type="match status" value="1"/>
</dbReference>
<dbReference type="PROSITE" id="PS51880">
    <property type="entry name" value="TGS"/>
    <property type="match status" value="1"/>
</dbReference>
<feature type="domain" description="TGS" evidence="4">
    <location>
        <begin position="391"/>
        <end position="452"/>
    </location>
</feature>
<dbReference type="InterPro" id="IPR002912">
    <property type="entry name" value="ACT_dom"/>
</dbReference>
<dbReference type="SMART" id="SM00471">
    <property type="entry name" value="HDc"/>
    <property type="match status" value="1"/>
</dbReference>
<dbReference type="InterPro" id="IPR045600">
    <property type="entry name" value="RelA/SpoT_AH_RIS"/>
</dbReference>
<dbReference type="InterPro" id="IPR007685">
    <property type="entry name" value="RelA_SpoT"/>
</dbReference>
<organism evidence="5">
    <name type="scientific">marine metagenome</name>
    <dbReference type="NCBI Taxonomy" id="408172"/>
    <lineage>
        <taxon>unclassified sequences</taxon>
        <taxon>metagenomes</taxon>
        <taxon>ecological metagenomes</taxon>
    </lineage>
</organism>
<dbReference type="SUPFAM" id="SSF81301">
    <property type="entry name" value="Nucleotidyltransferase"/>
    <property type="match status" value="1"/>
</dbReference>
<dbReference type="SUPFAM" id="SSF55021">
    <property type="entry name" value="ACT-like"/>
    <property type="match status" value="1"/>
</dbReference>
<dbReference type="FunFam" id="3.30.460.10:FF:000001">
    <property type="entry name" value="GTP pyrophosphokinase RelA"/>
    <property type="match status" value="1"/>
</dbReference>
<dbReference type="NCBIfam" id="TIGR00691">
    <property type="entry name" value="spoT_relA"/>
    <property type="match status" value="1"/>
</dbReference>
<accession>A0A381TTF3</accession>
<evidence type="ECO:0008006" key="6">
    <source>
        <dbReference type="Google" id="ProtNLM"/>
    </source>
</evidence>
<dbReference type="AlphaFoldDB" id="A0A381TTF3"/>
<dbReference type="Pfam" id="PF13328">
    <property type="entry name" value="HD_4"/>
    <property type="match status" value="1"/>
</dbReference>
<dbReference type="PANTHER" id="PTHR21262:SF36">
    <property type="entry name" value="BIFUNCTIONAL (P)PPGPP SYNTHASE_HYDROLASE SPOT"/>
    <property type="match status" value="1"/>
</dbReference>
<dbReference type="Gene3D" id="3.30.70.260">
    <property type="match status" value="1"/>
</dbReference>
<dbReference type="Pfam" id="PF04607">
    <property type="entry name" value="RelA_SpoT"/>
    <property type="match status" value="1"/>
</dbReference>
<dbReference type="Gene3D" id="1.10.3210.10">
    <property type="entry name" value="Hypothetical protein af1432"/>
    <property type="match status" value="1"/>
</dbReference>
<feature type="domain" description="HD" evidence="3">
    <location>
        <begin position="53"/>
        <end position="152"/>
    </location>
</feature>
<dbReference type="InterPro" id="IPR003607">
    <property type="entry name" value="HD/PDEase_dom"/>
</dbReference>
<dbReference type="GO" id="GO:0042594">
    <property type="term" value="P:response to starvation"/>
    <property type="evidence" value="ECO:0007669"/>
    <property type="project" value="TreeGrafter"/>
</dbReference>
<dbReference type="GO" id="GO:0005886">
    <property type="term" value="C:plasma membrane"/>
    <property type="evidence" value="ECO:0007669"/>
    <property type="project" value="TreeGrafter"/>
</dbReference>
<comment type="similarity">
    <text evidence="1">Belongs to the RelA/SpoT family.</text>
</comment>
<dbReference type="CDD" id="cd00077">
    <property type="entry name" value="HDc"/>
    <property type="match status" value="1"/>
</dbReference>
<dbReference type="Gene3D" id="3.30.460.10">
    <property type="entry name" value="Beta Polymerase, domain 2"/>
    <property type="match status" value="1"/>
</dbReference>
<name>A0A381TTF3_9ZZZZ</name>
<dbReference type="SUPFAM" id="SSF81271">
    <property type="entry name" value="TGS-like"/>
    <property type="match status" value="1"/>
</dbReference>
<gene>
    <name evidence="5" type="ORF">METZ01_LOCUS71983</name>
</gene>
<dbReference type="Pfam" id="PF13291">
    <property type="entry name" value="ACT_4"/>
    <property type="match status" value="1"/>
</dbReference>
<reference evidence="5" key="1">
    <citation type="submission" date="2018-05" db="EMBL/GenBank/DDBJ databases">
        <authorList>
            <person name="Lanie J.A."/>
            <person name="Ng W.-L."/>
            <person name="Kazmierczak K.M."/>
            <person name="Andrzejewski T.M."/>
            <person name="Davidsen T.M."/>
            <person name="Wayne K.J."/>
            <person name="Tettelin H."/>
            <person name="Glass J.I."/>
            <person name="Rusch D."/>
            <person name="Podicherti R."/>
            <person name="Tsui H.-C.T."/>
            <person name="Winkler M.E."/>
        </authorList>
    </citation>
    <scope>NUCLEOTIDE SEQUENCE</scope>
</reference>
<dbReference type="InterPro" id="IPR004095">
    <property type="entry name" value="TGS"/>
</dbReference>
<dbReference type="FunFam" id="3.10.20.30:FF:000002">
    <property type="entry name" value="GTP pyrophosphokinase (RelA/SpoT)"/>
    <property type="match status" value="1"/>
</dbReference>
<proteinExistence type="inferred from homology"/>
<dbReference type="SMART" id="SM00954">
    <property type="entry name" value="RelA_SpoT"/>
    <property type="match status" value="1"/>
</dbReference>
<dbReference type="PROSITE" id="PS51831">
    <property type="entry name" value="HD"/>
    <property type="match status" value="1"/>
</dbReference>
<dbReference type="InterPro" id="IPR043519">
    <property type="entry name" value="NT_sf"/>
</dbReference>
<dbReference type="FunFam" id="1.10.3210.10:FF:000001">
    <property type="entry name" value="GTP pyrophosphokinase RelA"/>
    <property type="match status" value="1"/>
</dbReference>
<dbReference type="CDD" id="cd05399">
    <property type="entry name" value="NT_Rel-Spo_like"/>
    <property type="match status" value="1"/>
</dbReference>
<dbReference type="SUPFAM" id="SSF109604">
    <property type="entry name" value="HD-domain/PDEase-like"/>
    <property type="match status" value="1"/>
</dbReference>
<dbReference type="Pfam" id="PF19296">
    <property type="entry name" value="RelA_AH_RIS"/>
    <property type="match status" value="1"/>
</dbReference>
<dbReference type="EMBL" id="UINC01005109">
    <property type="protein sequence ID" value="SVA19129.1"/>
    <property type="molecule type" value="Genomic_DNA"/>
</dbReference>